<name>A0ABQ8X5I0_9EUKA</name>
<evidence type="ECO:0000313" key="2">
    <source>
        <dbReference type="Proteomes" id="UP001150062"/>
    </source>
</evidence>
<evidence type="ECO:0000313" key="1">
    <source>
        <dbReference type="EMBL" id="KAJ6227922.1"/>
    </source>
</evidence>
<proteinExistence type="predicted"/>
<accession>A0ABQ8X5I0</accession>
<comment type="caution">
    <text evidence="1">The sequence shown here is derived from an EMBL/GenBank/DDBJ whole genome shotgun (WGS) entry which is preliminary data.</text>
</comment>
<reference evidence="1" key="1">
    <citation type="submission" date="2022-08" db="EMBL/GenBank/DDBJ databases">
        <title>Novel sulfate-reducing endosymbionts in the free-living metamonad Anaeramoeba.</title>
        <authorList>
            <person name="Jerlstrom-Hultqvist J."/>
            <person name="Cepicka I."/>
            <person name="Gallot-Lavallee L."/>
            <person name="Salas-Leiva D."/>
            <person name="Curtis B.A."/>
            <person name="Zahonova K."/>
            <person name="Pipaliya S."/>
            <person name="Dacks J."/>
            <person name="Roger A.J."/>
        </authorList>
    </citation>
    <scope>NUCLEOTIDE SEQUENCE</scope>
    <source>
        <strain evidence="1">Schooner1</strain>
    </source>
</reference>
<dbReference type="EMBL" id="JAOAOG010000331">
    <property type="protein sequence ID" value="KAJ6227922.1"/>
    <property type="molecule type" value="Genomic_DNA"/>
</dbReference>
<dbReference type="Proteomes" id="UP001150062">
    <property type="component" value="Unassembled WGS sequence"/>
</dbReference>
<protein>
    <submittedName>
        <fullName evidence="1">Uncharacterized protein</fullName>
    </submittedName>
</protein>
<gene>
    <name evidence="1" type="ORF">M0813_09336</name>
</gene>
<sequence>MERKKIVKEDITEIDFSESNDEDNSNKEAAEIITKEKINFELTSSEIIIKLIDTKEILLKKKYSMEQKLFAHSEQLNKFIYLDCSNTKYVFHCSSALTRDLILNSYFNFRELFLKNNNKKKTKLIKKKVIKNQIKLISPKNVCDKFDYQSNQRSIYHYILNENNHNGNGNNSNQKYATYEIQFYNSLEEHIGPGEILLYNDHFIVNFYSEKIARYYSAYSKPLLFNQKSVLCRFHIDEKEYVNIAFSTLKQRNTFIKGFNTRFTSFINISNYATRSIYKSIILKNSGEMIPIKIILRFNCFILKSNLSILRCEYLPNTDLNVSKIDSSLVSIKLGLGYSSIKCLFQNDLYTKQFITSFEMYKSKWLIGSFENPCYYYKNIKLLQHIKNNVGGNGKHNNGGNRYEYGNKNKNDDENVEIIFTNNRMVLIKKKTQPIILKNYNLYNSQIFLNSDHRNISKIILKNKTKLLLMFNSEKENVQFNAAYKKINNILPSNKNKLNSLTKKIILDYQTNGFKSKTSIQSSLSLLTFHIEFLNKKFSKEQGILKLFPKYMIIHNDKLTVHSKIDNVNIMLNPLNHEILEISFKKYSFLIKFCNPKHRQYFIYKFGSIKKLQIPNYIPTGKEFPILSFKYGNDQTISKNQSLPLYIKLLKNKFTVIFENEFFKQNYKNLRIVIDQQNKCNFQIFQNQKIKFKGSLPDEHLNKEFVSMFIFFEELSSINDTFLRSLSNFGKNLNHKKIANFDSKNENNSHFDIKFINKEFKVLSEGRIIVDHLNHKLIFLNLPNRKKYLQFVISDGISLLRSVKNKSITSIIIDEDVHLDVQFISPENNIKFVSKVQLIKKHYQKALSQFIKNRNSGLKQK</sequence>
<organism evidence="1 2">
    <name type="scientific">Anaeramoeba flamelloides</name>
    <dbReference type="NCBI Taxonomy" id="1746091"/>
    <lineage>
        <taxon>Eukaryota</taxon>
        <taxon>Metamonada</taxon>
        <taxon>Anaeramoebidae</taxon>
        <taxon>Anaeramoeba</taxon>
    </lineage>
</organism>
<keyword evidence="2" id="KW-1185">Reference proteome</keyword>